<protein>
    <submittedName>
        <fullName evidence="3">Dead-box atp-dependent rna helicase 20</fullName>
    </submittedName>
</protein>
<comment type="caution">
    <text evidence="3">The sequence shown here is derived from an EMBL/GenBank/DDBJ whole genome shotgun (WGS) entry which is preliminary data.</text>
</comment>
<evidence type="ECO:0000256" key="2">
    <source>
        <dbReference type="SAM" id="SignalP"/>
    </source>
</evidence>
<keyword evidence="3" id="KW-0067">ATP-binding</keyword>
<dbReference type="EMBL" id="PKMF04000506">
    <property type="protein sequence ID" value="KAK7828318.1"/>
    <property type="molecule type" value="Genomic_DNA"/>
</dbReference>
<gene>
    <name evidence="3" type="primary">RH20_4</name>
    <name evidence="3" type="ORF">CFP56_030380</name>
</gene>
<keyword evidence="4" id="KW-1185">Reference proteome</keyword>
<evidence type="ECO:0000256" key="1">
    <source>
        <dbReference type="ARBA" id="ARBA00022884"/>
    </source>
</evidence>
<dbReference type="SUPFAM" id="SSF52540">
    <property type="entry name" value="P-loop containing nucleoside triphosphate hydrolases"/>
    <property type="match status" value="2"/>
</dbReference>
<dbReference type="GO" id="GO:0003723">
    <property type="term" value="F:RNA binding"/>
    <property type="evidence" value="ECO:0007669"/>
    <property type="project" value="UniProtKB-KW"/>
</dbReference>
<name>A0AAW0JMQ4_QUESU</name>
<keyword evidence="3" id="KW-0347">Helicase</keyword>
<feature type="chain" id="PRO_5043710088" evidence="2">
    <location>
        <begin position="17"/>
        <end position="201"/>
    </location>
</feature>
<evidence type="ECO:0000313" key="3">
    <source>
        <dbReference type="EMBL" id="KAK7828318.1"/>
    </source>
</evidence>
<keyword evidence="2" id="KW-0732">Signal</keyword>
<keyword evidence="3" id="KW-0547">Nucleotide-binding</keyword>
<keyword evidence="1" id="KW-0694">RNA-binding</keyword>
<dbReference type="InterPro" id="IPR027417">
    <property type="entry name" value="P-loop_NTPase"/>
</dbReference>
<proteinExistence type="predicted"/>
<feature type="signal peptide" evidence="2">
    <location>
        <begin position="1"/>
        <end position="16"/>
    </location>
</feature>
<evidence type="ECO:0000313" key="4">
    <source>
        <dbReference type="Proteomes" id="UP000237347"/>
    </source>
</evidence>
<dbReference type="GO" id="GO:0004386">
    <property type="term" value="F:helicase activity"/>
    <property type="evidence" value="ECO:0007669"/>
    <property type="project" value="UniProtKB-KW"/>
</dbReference>
<dbReference type="AlphaFoldDB" id="A0AAW0JMQ4"/>
<sequence length="201" mass="22753">MLQVLSKGTLLLLVAAQRQNESYSGSSKKKRKPEDLLCTVSKEVELDVDTVDNAKEIEEANNFNEADLAIAKYSQDNVYAYLTTDYVIEEITKAGFVEPTPIQAQGWPMALRGRDLISIAETGSCPIELKLIRPGRQTLYWSATWPKEVEQLARQFLYNPYKVIIGSQDLKANHAIRQHVDIVSENQKYNKASFLFCSCIF</sequence>
<dbReference type="Proteomes" id="UP000237347">
    <property type="component" value="Unassembled WGS sequence"/>
</dbReference>
<reference evidence="3 4" key="1">
    <citation type="journal article" date="2018" name="Sci. Data">
        <title>The draft genome sequence of cork oak.</title>
        <authorList>
            <person name="Ramos A.M."/>
            <person name="Usie A."/>
            <person name="Barbosa P."/>
            <person name="Barros P.M."/>
            <person name="Capote T."/>
            <person name="Chaves I."/>
            <person name="Simoes F."/>
            <person name="Abreu I."/>
            <person name="Carrasquinho I."/>
            <person name="Faro C."/>
            <person name="Guimaraes J.B."/>
            <person name="Mendonca D."/>
            <person name="Nobrega F."/>
            <person name="Rodrigues L."/>
            <person name="Saibo N.J.M."/>
            <person name="Varela M.C."/>
            <person name="Egas C."/>
            <person name="Matos J."/>
            <person name="Miguel C.M."/>
            <person name="Oliveira M.M."/>
            <person name="Ricardo C.P."/>
            <person name="Goncalves S."/>
        </authorList>
    </citation>
    <scope>NUCLEOTIDE SEQUENCE [LARGE SCALE GENOMIC DNA]</scope>
    <source>
        <strain evidence="4">cv. HL8</strain>
    </source>
</reference>
<organism evidence="3 4">
    <name type="scientific">Quercus suber</name>
    <name type="common">Cork oak</name>
    <dbReference type="NCBI Taxonomy" id="58331"/>
    <lineage>
        <taxon>Eukaryota</taxon>
        <taxon>Viridiplantae</taxon>
        <taxon>Streptophyta</taxon>
        <taxon>Embryophyta</taxon>
        <taxon>Tracheophyta</taxon>
        <taxon>Spermatophyta</taxon>
        <taxon>Magnoliopsida</taxon>
        <taxon>eudicotyledons</taxon>
        <taxon>Gunneridae</taxon>
        <taxon>Pentapetalae</taxon>
        <taxon>rosids</taxon>
        <taxon>fabids</taxon>
        <taxon>Fagales</taxon>
        <taxon>Fagaceae</taxon>
        <taxon>Quercus</taxon>
    </lineage>
</organism>
<accession>A0AAW0JMQ4</accession>
<dbReference type="Gene3D" id="3.40.50.300">
    <property type="entry name" value="P-loop containing nucleotide triphosphate hydrolases"/>
    <property type="match status" value="2"/>
</dbReference>
<keyword evidence="3" id="KW-0378">Hydrolase</keyword>
<dbReference type="PANTHER" id="PTHR47958">
    <property type="entry name" value="ATP-DEPENDENT RNA HELICASE DBP3"/>
    <property type="match status" value="1"/>
</dbReference>